<keyword evidence="2" id="KW-1185">Reference proteome</keyword>
<dbReference type="EMBL" id="FNAO01000005">
    <property type="protein sequence ID" value="SDE51274.1"/>
    <property type="molecule type" value="Genomic_DNA"/>
</dbReference>
<protein>
    <submittedName>
        <fullName evidence="1">Uncharacterized protein</fullName>
    </submittedName>
</protein>
<reference evidence="1 2" key="1">
    <citation type="submission" date="2016-10" db="EMBL/GenBank/DDBJ databases">
        <authorList>
            <person name="de Groot N.N."/>
        </authorList>
    </citation>
    <scope>NUCLEOTIDE SEQUENCE [LARGE SCALE GENOMIC DNA]</scope>
    <source>
        <strain evidence="1 2">DSM 23421</strain>
    </source>
</reference>
<dbReference type="AlphaFoldDB" id="A0A1G7DI92"/>
<organism evidence="1 2">
    <name type="scientific">Pricia antarctica</name>
    <dbReference type="NCBI Taxonomy" id="641691"/>
    <lineage>
        <taxon>Bacteria</taxon>
        <taxon>Pseudomonadati</taxon>
        <taxon>Bacteroidota</taxon>
        <taxon>Flavobacteriia</taxon>
        <taxon>Flavobacteriales</taxon>
        <taxon>Flavobacteriaceae</taxon>
        <taxon>Pricia</taxon>
    </lineage>
</organism>
<evidence type="ECO:0000313" key="2">
    <source>
        <dbReference type="Proteomes" id="UP000199109"/>
    </source>
</evidence>
<name>A0A1G7DI92_9FLAO</name>
<evidence type="ECO:0000313" key="1">
    <source>
        <dbReference type="EMBL" id="SDE51274.1"/>
    </source>
</evidence>
<gene>
    <name evidence="1" type="ORF">SAMN05421636_105340</name>
</gene>
<accession>A0A1G7DI92</accession>
<dbReference type="Proteomes" id="UP000199109">
    <property type="component" value="Unassembled WGS sequence"/>
</dbReference>
<proteinExistence type="predicted"/>
<sequence length="99" mass="11827">MILLPNGCNCSKPTLKPTNWKTSKASTKKPWYVQYYFRDPLFKDRYPNGKYMVVKGMNRIKDLEERRKPVQSIIDVNCKCCAWKDTNLLRENTIRRPRQ</sequence>